<evidence type="ECO:0000259" key="17">
    <source>
        <dbReference type="PROSITE" id="PS50268"/>
    </source>
</evidence>
<feature type="domain" description="EGF-like" evidence="16">
    <location>
        <begin position="920"/>
        <end position="958"/>
    </location>
</feature>
<dbReference type="PANTHER" id="PTHR24027:SF438">
    <property type="entry name" value="CADHERIN 23"/>
    <property type="match status" value="1"/>
</dbReference>
<keyword evidence="10" id="KW-0130">Cell adhesion</keyword>
<protein>
    <submittedName>
        <fullName evidence="19">Neural-cadherin-like</fullName>
    </submittedName>
</protein>
<evidence type="ECO:0000256" key="14">
    <source>
        <dbReference type="SAM" id="SignalP"/>
    </source>
</evidence>
<dbReference type="SMART" id="SM00112">
    <property type="entry name" value="CA"/>
    <property type="match status" value="5"/>
</dbReference>
<keyword evidence="5 13" id="KW-1133">Transmembrane helix</keyword>
<evidence type="ECO:0000256" key="4">
    <source>
        <dbReference type="ARBA" id="ARBA00022837"/>
    </source>
</evidence>
<dbReference type="Gene3D" id="2.60.120.200">
    <property type="match status" value="2"/>
</dbReference>
<feature type="region of interest" description="Disordered" evidence="12">
    <location>
        <begin position="1614"/>
        <end position="1659"/>
    </location>
</feature>
<evidence type="ECO:0000256" key="9">
    <source>
        <dbReference type="PROSITE-ProRule" id="PRU00076"/>
    </source>
</evidence>
<feature type="region of interest" description="Disordered" evidence="12">
    <location>
        <begin position="556"/>
        <end position="583"/>
    </location>
</feature>
<dbReference type="GeneID" id="106462897"/>
<dbReference type="Gene3D" id="4.10.900.10">
    <property type="entry name" value="TCF3-CBD (Catenin binding domain)"/>
    <property type="match status" value="1"/>
</dbReference>
<dbReference type="Pfam" id="PF00008">
    <property type="entry name" value="EGF"/>
    <property type="match status" value="1"/>
</dbReference>
<dbReference type="PANTHER" id="PTHR24027">
    <property type="entry name" value="CADHERIN-23"/>
    <property type="match status" value="1"/>
</dbReference>
<dbReference type="SUPFAM" id="SSF49899">
    <property type="entry name" value="Concanavalin A-like lectins/glucanases"/>
    <property type="match status" value="2"/>
</dbReference>
<dbReference type="PROSITE" id="PS50025">
    <property type="entry name" value="LAM_G_DOMAIN"/>
    <property type="match status" value="2"/>
</dbReference>
<feature type="domain" description="EGF-like" evidence="16">
    <location>
        <begin position="1436"/>
        <end position="1474"/>
    </location>
</feature>
<dbReference type="PRINTS" id="PR00205">
    <property type="entry name" value="CADHERIN"/>
</dbReference>
<sequence>MAVSCFFLLCTVTKYIRIGIGDKNDNPPYFDQALYEAEVNEDEDIQHTVITVTAKDKDEFSVLEDRLTTLEVFLDLSRSDAEMTNLVESLVESILGESSILVCVNAITFFFYTHLQVTATDGDRDRPQDIVYFLTGQGTDEIDPAQHKFAINSSSGEIYALKPLDRDRPRGRSYWRFTVFAEDEGGHGLVGYADVLVNLKDINDNPPFFPSALYIGNVTEDGPAGMTVMTMTATDYDDAEEGENAKLTYSIEQNPVNERGELIFTIDKDTGVISTAVCCLDRETNPEYTIKVVATDGGRLSGTGTATIKVKDINDMPPRFTKNVWNVEVDETDGGDIPHESILVVSVNDKDLLDTNRFSYEVLQSAYGSDKFTMLTNPDGTGSLKITKPLDYEDPNQRFGFNITIQVSDDGGQSKDPRHIDRAKIEVRIRDINDNPPKFLKENKNALIPEDAEIETSVANFTAVDPEKGGSSKVSYVIERRSDKKRQFKINQKGEIKVQRKLDREDIPQYKIKVLAIDDGNPTLTATATLTVTVDDVNDNAPRFLEDYRPVFYENKPPKQEVQIQATDEDDRSKDNGPPFTFRMDFNAPPKIKEFFEVEHDGTGADGAGMAIVRSKVEFDREEQKEYHVPIVIKDSGRISMTGTSTLTVVIGDVNDNLMRSDKKNIFVYTYKGDASNISIGRVHVNDLDDWDLPDKVFAWDNNVPDSNFNLDPKTGNLSMKNVTPGGPYSLAFNVFDRRHTKSVSATVHVRVQEIPEEAIYSSGSVRILGTSAEDFVRVSEWKNEETRKSKFDKFRDALARVLKIGQENIDIFTVYLKQERPPVTDVRFAAHGSTYYKASILNGAVDLNRKLIEQLVDINIVMVGIDECIYEKVNCEGSCTNKLMVESHPVVVNANKTSFVGINSWVKPQCKCGAREFSEPETCKKYPPTCLNGGRCNIAGNGIKCTCTEGFTGPQCQQPARFFNGNGWAWFPPLQQCEKSHFSIEFMTKIGNGLLLYNGPISDPDYEEEGVQDFISLELRNGKPRLLIDFGSGTAEVLVDTQESLSDGAWHKVDIFWDRENARMMVDNCVYSQHTSTDPSISDRSKCEGKGIIPPFNEFLNVNGPLQLGGVHHKLLSFKWKFQHTREGFDGCIRNVIHNSEVYDLASPGSSSGSHSGCPPSEKICFDNGITSNCKNGYCEASYQKALCVCYPGWHGSRCDKSTQTKMFKKNSYIKYALSFTPDAFKTDIQLQFRTRQKHGELFRAGSKHGREYFVLEVRDEKLRLRFNLNPYRTTDEKELWLPDVSVSDGQWHSVRVLRYGSTASIILDGGGGRRLNELIDYEEQHQEMEIEKQNVVTGGDVQYVGPGVTLVDSDFQEGCLNDIRLDEKFLPMENGSENAAVIEWNNIIPGCPSNYPCKGVDCPLPFICRDMWLIHECSCPDGFMKTPDGLNCTDADECFINPCFNGGTCIDLPDGRGFYCICLDGYSGIDCQTLVEANTIKLSMGALAVILSCLLFILVLVLFIVVYTRNHKKKEKEVDSYATDDPLGNVVTYADEGGGEEDMMNFNKELLKVPVNPDIASQEIPLLTTSRMVHPTEDDKHRLVAPVSLRYDLRCPSDKEDLLNKFKEVDSDTNTLPKDDIRNYTYEGSGSSAGSLSSLSSTSEDNEQDFDYLPDWGPRFSKLAAMYRQGGSDEE</sequence>
<dbReference type="SUPFAM" id="SSF49313">
    <property type="entry name" value="Cadherin-like"/>
    <property type="match status" value="7"/>
</dbReference>
<evidence type="ECO:0000259" key="15">
    <source>
        <dbReference type="PROSITE" id="PS50025"/>
    </source>
</evidence>
<keyword evidence="2 10" id="KW-0812">Transmembrane</keyword>
<keyword evidence="18" id="KW-1185">Reference proteome</keyword>
<feature type="domain" description="Laminin G" evidence="15">
    <location>
        <begin position="959"/>
        <end position="1159"/>
    </location>
</feature>
<dbReference type="SUPFAM" id="SSF57196">
    <property type="entry name" value="EGF/Laminin"/>
    <property type="match status" value="2"/>
</dbReference>
<feature type="disulfide bond" evidence="9">
    <location>
        <begin position="1445"/>
        <end position="1462"/>
    </location>
</feature>
<dbReference type="SMART" id="SM00282">
    <property type="entry name" value="LamG"/>
    <property type="match status" value="2"/>
</dbReference>
<feature type="domain" description="Cadherin" evidence="17">
    <location>
        <begin position="321"/>
        <end position="439"/>
    </location>
</feature>
<evidence type="ECO:0000256" key="5">
    <source>
        <dbReference type="ARBA" id="ARBA00022989"/>
    </source>
</evidence>
<dbReference type="InterPro" id="IPR013320">
    <property type="entry name" value="ConA-like_dom_sf"/>
</dbReference>
<gene>
    <name evidence="19" type="primary">LOC106462897</name>
</gene>
<dbReference type="Pfam" id="PF24811">
    <property type="entry name" value="Ig_Shg"/>
    <property type="match status" value="1"/>
</dbReference>
<keyword evidence="14" id="KW-0732">Signal</keyword>
<dbReference type="RefSeq" id="XP_022246295.1">
    <property type="nucleotide sequence ID" value="XM_022390587.1"/>
</dbReference>
<feature type="disulfide bond" evidence="9">
    <location>
        <begin position="948"/>
        <end position="957"/>
    </location>
</feature>
<feature type="domain" description="Cadherin" evidence="17">
    <location>
        <begin position="440"/>
        <end position="544"/>
    </location>
</feature>
<dbReference type="PROSITE" id="PS00232">
    <property type="entry name" value="CADHERIN_1"/>
    <property type="match status" value="3"/>
</dbReference>
<evidence type="ECO:0000256" key="1">
    <source>
        <dbReference type="ARBA" id="ARBA00004167"/>
    </source>
</evidence>
<evidence type="ECO:0000256" key="2">
    <source>
        <dbReference type="ARBA" id="ARBA00022692"/>
    </source>
</evidence>
<feature type="domain" description="Cadherin" evidence="17">
    <location>
        <begin position="115"/>
        <end position="209"/>
    </location>
</feature>
<evidence type="ECO:0000256" key="6">
    <source>
        <dbReference type="ARBA" id="ARBA00023136"/>
    </source>
</evidence>
<dbReference type="InterPro" id="IPR015919">
    <property type="entry name" value="Cadherin-like_sf"/>
</dbReference>
<dbReference type="InterPro" id="IPR001881">
    <property type="entry name" value="EGF-like_Ca-bd_dom"/>
</dbReference>
<feature type="transmembrane region" description="Helical" evidence="13">
    <location>
        <begin position="1484"/>
        <end position="1509"/>
    </location>
</feature>
<keyword evidence="3" id="KW-0677">Repeat</keyword>
<feature type="domain" description="Cadherin" evidence="17">
    <location>
        <begin position="210"/>
        <end position="320"/>
    </location>
</feature>
<dbReference type="SMART" id="SM00181">
    <property type="entry name" value="EGF"/>
    <property type="match status" value="4"/>
</dbReference>
<dbReference type="Gene3D" id="2.60.40.60">
    <property type="entry name" value="Cadherins"/>
    <property type="match status" value="6"/>
</dbReference>
<evidence type="ECO:0000256" key="3">
    <source>
        <dbReference type="ARBA" id="ARBA00022737"/>
    </source>
</evidence>
<dbReference type="InterPro" id="IPR000233">
    <property type="entry name" value="Cadherin_Y-type_LIR"/>
</dbReference>
<dbReference type="PROSITE" id="PS50268">
    <property type="entry name" value="CADHERIN_2"/>
    <property type="match status" value="5"/>
</dbReference>
<feature type="signal peptide" evidence="14">
    <location>
        <begin position="1"/>
        <end position="21"/>
    </location>
</feature>
<dbReference type="InterPro" id="IPR039808">
    <property type="entry name" value="Cadherin"/>
</dbReference>
<keyword evidence="9" id="KW-0245">EGF-like domain</keyword>
<dbReference type="CDD" id="cd00054">
    <property type="entry name" value="EGF_CA"/>
    <property type="match status" value="2"/>
</dbReference>
<evidence type="ECO:0000256" key="8">
    <source>
        <dbReference type="PROSITE-ProRule" id="PRU00043"/>
    </source>
</evidence>
<evidence type="ECO:0000256" key="10">
    <source>
        <dbReference type="RuleBase" id="RU003318"/>
    </source>
</evidence>
<reference evidence="19" key="1">
    <citation type="submission" date="2025-08" db="UniProtKB">
        <authorList>
            <consortium name="RefSeq"/>
        </authorList>
    </citation>
    <scope>IDENTIFICATION</scope>
    <source>
        <tissue evidence="19">Muscle</tissue>
    </source>
</reference>
<dbReference type="Pfam" id="PF02210">
    <property type="entry name" value="Laminin_G_2"/>
    <property type="match status" value="2"/>
</dbReference>
<dbReference type="Pfam" id="PF00028">
    <property type="entry name" value="Cadherin"/>
    <property type="match status" value="4"/>
</dbReference>
<feature type="disulfide bond" evidence="9">
    <location>
        <begin position="1464"/>
        <end position="1473"/>
    </location>
</feature>
<evidence type="ECO:0000256" key="7">
    <source>
        <dbReference type="ARBA" id="ARBA00023157"/>
    </source>
</evidence>
<comment type="subcellular location">
    <subcellularLocation>
        <location evidence="10">Cell membrane</location>
        <topology evidence="10">Single-pass type I membrane protein</topology>
    </subcellularLocation>
    <subcellularLocation>
        <location evidence="1">Membrane</location>
        <topology evidence="1">Single-pass membrane protein</topology>
    </subcellularLocation>
</comment>
<dbReference type="InterPro" id="IPR056370">
    <property type="entry name" value="Shg-like_Ig-like"/>
</dbReference>
<evidence type="ECO:0000313" key="19">
    <source>
        <dbReference type="RefSeq" id="XP_022246295.1"/>
    </source>
</evidence>
<keyword evidence="7 9" id="KW-1015">Disulfide bond</keyword>
<feature type="domain" description="Laminin G" evidence="15">
    <location>
        <begin position="1204"/>
        <end position="1393"/>
    </location>
</feature>
<feature type="compositionally biased region" description="Low complexity" evidence="12">
    <location>
        <begin position="1630"/>
        <end position="1645"/>
    </location>
</feature>
<dbReference type="PROSITE" id="PS00022">
    <property type="entry name" value="EGF_1"/>
    <property type="match status" value="3"/>
</dbReference>
<evidence type="ECO:0000259" key="16">
    <source>
        <dbReference type="PROSITE" id="PS50026"/>
    </source>
</evidence>
<proteinExistence type="predicted"/>
<dbReference type="InterPro" id="IPR001791">
    <property type="entry name" value="Laminin_G"/>
</dbReference>
<dbReference type="InterPro" id="IPR002126">
    <property type="entry name" value="Cadherin-like_dom"/>
</dbReference>
<dbReference type="PROSITE" id="PS50026">
    <property type="entry name" value="EGF_3"/>
    <property type="match status" value="2"/>
</dbReference>
<feature type="domain" description="Cadherin" evidence="17">
    <location>
        <begin position="554"/>
        <end position="667"/>
    </location>
</feature>
<keyword evidence="4 8" id="KW-0106">Calcium</keyword>
<feature type="chain" id="PRO_5045310060" evidence="14">
    <location>
        <begin position="22"/>
        <end position="1677"/>
    </location>
</feature>
<dbReference type="InterPro" id="IPR000742">
    <property type="entry name" value="EGF"/>
</dbReference>
<dbReference type="CDD" id="cd00110">
    <property type="entry name" value="LamG"/>
    <property type="match status" value="2"/>
</dbReference>
<evidence type="ECO:0000313" key="18">
    <source>
        <dbReference type="Proteomes" id="UP000694941"/>
    </source>
</evidence>
<evidence type="ECO:0000256" key="11">
    <source>
        <dbReference type="RuleBase" id="RU004357"/>
    </source>
</evidence>
<dbReference type="CDD" id="cd11304">
    <property type="entry name" value="Cadherin_repeat"/>
    <property type="match status" value="5"/>
</dbReference>
<dbReference type="InterPro" id="IPR027397">
    <property type="entry name" value="Catenin-bd_sf"/>
</dbReference>
<dbReference type="InterPro" id="IPR020894">
    <property type="entry name" value="Cadherin_CS"/>
</dbReference>
<accession>A0ABM1SRN9</accession>
<dbReference type="SMART" id="SM00179">
    <property type="entry name" value="EGF_CA"/>
    <property type="match status" value="1"/>
</dbReference>
<dbReference type="Gene3D" id="2.10.25.10">
    <property type="entry name" value="Laminin"/>
    <property type="match status" value="2"/>
</dbReference>
<name>A0ABM1SRN9_LIMPO</name>
<dbReference type="Proteomes" id="UP000694941">
    <property type="component" value="Unplaced"/>
</dbReference>
<keyword evidence="6 13" id="KW-0472">Membrane</keyword>
<dbReference type="PROSITE" id="PS01186">
    <property type="entry name" value="EGF_2"/>
    <property type="match status" value="3"/>
</dbReference>
<comment type="function">
    <text evidence="11">Cadherins are calcium-dependent cell adhesion proteins.</text>
</comment>
<organism evidence="18 19">
    <name type="scientific">Limulus polyphemus</name>
    <name type="common">Atlantic horseshoe crab</name>
    <dbReference type="NCBI Taxonomy" id="6850"/>
    <lineage>
        <taxon>Eukaryota</taxon>
        <taxon>Metazoa</taxon>
        <taxon>Ecdysozoa</taxon>
        <taxon>Arthropoda</taxon>
        <taxon>Chelicerata</taxon>
        <taxon>Merostomata</taxon>
        <taxon>Xiphosura</taxon>
        <taxon>Limulidae</taxon>
        <taxon>Limulus</taxon>
    </lineage>
</organism>
<evidence type="ECO:0000256" key="13">
    <source>
        <dbReference type="SAM" id="Phobius"/>
    </source>
</evidence>
<dbReference type="Pfam" id="PF01049">
    <property type="entry name" value="CADH_Y-type_LIR"/>
    <property type="match status" value="1"/>
</dbReference>
<evidence type="ECO:0000256" key="12">
    <source>
        <dbReference type="SAM" id="MobiDB-lite"/>
    </source>
</evidence>
<comment type="caution">
    <text evidence="9">Lacks conserved residue(s) required for the propagation of feature annotation.</text>
</comment>